<name>A0ABS3AL32_9PSED</name>
<dbReference type="RefSeq" id="WP_205893526.1">
    <property type="nucleotide sequence ID" value="NZ_JADEVO010000031.1"/>
</dbReference>
<evidence type="ECO:0000313" key="2">
    <source>
        <dbReference type="EMBL" id="MBN3967541.1"/>
    </source>
</evidence>
<evidence type="ECO:0000313" key="3">
    <source>
        <dbReference type="Proteomes" id="UP000772591"/>
    </source>
</evidence>
<reference evidence="2 3" key="1">
    <citation type="journal article" date="2021" name="Int. J. Syst. Evol. Microbiol.">
        <title>Pseudomonas piscium sp. nov., Pseudomonas pisciculturae sp. nov., Pseudomonas mucoides sp. nov. and Pseudomonas neuropathica sp. nov. isolated from rainbow trout.</title>
        <authorList>
            <person name="Duman M."/>
            <person name="Mulet M."/>
            <person name="Altun S."/>
            <person name="Saticioglu I.B."/>
            <person name="Gomila M."/>
            <person name="Lalucat J."/>
            <person name="Garcia-Valdes E."/>
        </authorList>
    </citation>
    <scope>NUCLEOTIDE SEQUENCE [LARGE SCALE GENOMIC DNA]</scope>
    <source>
        <strain evidence="2 3">LMG 28632</strain>
    </source>
</reference>
<protein>
    <recommendedName>
        <fullName evidence="4">DNA-binding protein</fullName>
    </recommendedName>
</protein>
<sequence length="89" mass="10035">MKQFNQPSTPEQKESVEKMERKLTEQFGPLLTAVHLAGVLHRSEQGLRWSLTQPGQFADTINATRVRIGRRNYYRAADLALLLAGEVAV</sequence>
<proteinExistence type="predicted"/>
<dbReference type="Proteomes" id="UP000772591">
    <property type="component" value="Unassembled WGS sequence"/>
</dbReference>
<gene>
    <name evidence="2" type="ORF">IMW75_19975</name>
</gene>
<evidence type="ECO:0008006" key="4">
    <source>
        <dbReference type="Google" id="ProtNLM"/>
    </source>
</evidence>
<feature type="compositionally biased region" description="Basic and acidic residues" evidence="1">
    <location>
        <begin position="11"/>
        <end position="20"/>
    </location>
</feature>
<evidence type="ECO:0000256" key="1">
    <source>
        <dbReference type="SAM" id="MobiDB-lite"/>
    </source>
</evidence>
<feature type="compositionally biased region" description="Polar residues" evidence="1">
    <location>
        <begin position="1"/>
        <end position="10"/>
    </location>
</feature>
<organism evidence="2 3">
    <name type="scientific">Pseudomonas gregormendelii</name>
    <dbReference type="NCBI Taxonomy" id="1628277"/>
    <lineage>
        <taxon>Bacteria</taxon>
        <taxon>Pseudomonadati</taxon>
        <taxon>Pseudomonadota</taxon>
        <taxon>Gammaproteobacteria</taxon>
        <taxon>Pseudomonadales</taxon>
        <taxon>Pseudomonadaceae</taxon>
        <taxon>Pseudomonas</taxon>
    </lineage>
</organism>
<comment type="caution">
    <text evidence="2">The sequence shown here is derived from an EMBL/GenBank/DDBJ whole genome shotgun (WGS) entry which is preliminary data.</text>
</comment>
<dbReference type="EMBL" id="JADEVO010000031">
    <property type="protein sequence ID" value="MBN3967541.1"/>
    <property type="molecule type" value="Genomic_DNA"/>
</dbReference>
<keyword evidence="3" id="KW-1185">Reference proteome</keyword>
<feature type="region of interest" description="Disordered" evidence="1">
    <location>
        <begin position="1"/>
        <end position="20"/>
    </location>
</feature>
<accession>A0ABS3AL32</accession>